<evidence type="ECO:0000313" key="2">
    <source>
        <dbReference type="Proteomes" id="UP000092093"/>
    </source>
</evidence>
<organism evidence="1 2">
    <name type="scientific">Aphanizomenon flos-aquae WA102</name>
    <dbReference type="NCBI Taxonomy" id="1710896"/>
    <lineage>
        <taxon>Bacteria</taxon>
        <taxon>Bacillati</taxon>
        <taxon>Cyanobacteriota</taxon>
        <taxon>Cyanophyceae</taxon>
        <taxon>Nostocales</taxon>
        <taxon>Aphanizomenonaceae</taxon>
        <taxon>Aphanizomenon</taxon>
    </lineage>
</organism>
<protein>
    <submittedName>
        <fullName evidence="1">Uncharacterized protein</fullName>
    </submittedName>
</protein>
<reference evidence="1 2" key="1">
    <citation type="submission" date="2015-09" db="EMBL/GenBank/DDBJ databases">
        <title>Aphanizomenon flos-aquae WA102.</title>
        <authorList>
            <person name="Driscoll C."/>
        </authorList>
    </citation>
    <scope>NUCLEOTIDE SEQUENCE [LARGE SCALE GENOMIC DNA]</scope>
    <source>
        <strain evidence="1">WA102</strain>
    </source>
</reference>
<accession>A0A1B7X5E0</accession>
<gene>
    <name evidence="1" type="ORF">AN484_06675</name>
</gene>
<sequence>MIRQKLIIHDSVPPNRYRFVVPETGFRIEGELTMESLLSRVKKHYMENGITLPPDWKEVVEDHLCRQLPHGWCSYSDGNPAQGVAPNLSAENIIKGIKSLATMAMDAVSGQEVFVSQEEANKRAEICARCYNNMTTNFCAGCSAMQQITSLVAKVKGSRTTPLDSKLYTCGVCGCRNEAIVHVNRKVLLSGEKSETTNARPEWCWVKNDDLTHAVDSLKI</sequence>
<dbReference type="AlphaFoldDB" id="A0A1B7X5E0"/>
<dbReference type="EMBL" id="LJOW01000020">
    <property type="protein sequence ID" value="OBQ44564.1"/>
    <property type="molecule type" value="Genomic_DNA"/>
</dbReference>
<dbReference type="Proteomes" id="UP000092093">
    <property type="component" value="Unassembled WGS sequence"/>
</dbReference>
<proteinExistence type="predicted"/>
<comment type="caution">
    <text evidence="1">The sequence shown here is derived from an EMBL/GenBank/DDBJ whole genome shotgun (WGS) entry which is preliminary data.</text>
</comment>
<name>A0A1B7X5E0_APHFL</name>
<evidence type="ECO:0000313" key="1">
    <source>
        <dbReference type="EMBL" id="OBQ44564.1"/>
    </source>
</evidence>